<dbReference type="EMBL" id="KN833774">
    <property type="protein sequence ID" value="KIK19976.1"/>
    <property type="molecule type" value="Genomic_DNA"/>
</dbReference>
<dbReference type="OrthoDB" id="2613667at2759"/>
<accession>A0A0C9YTG4</accession>
<sequence>MMETGPVDVLSVGAAEADGLRACLPKLSYANSLMGYNPFRGSRQFAPAESDPRLETVLPLLHRRCQTLSTEDDAPRRYAHERQRVGREIKSILQTLGADLLQHIITAFRNAYWEHLLPGKVTPQASPLTYDRQLDTLSVIQDINALQARLNATKDKDEQRALEEDVTGKARTASTLLFGAEYGSFINRSCGSFGVGYALKSTNCYQRLWNTFGEKAKYRVCWKFAWLYPQ</sequence>
<proteinExistence type="predicted"/>
<reference evidence="2" key="2">
    <citation type="submission" date="2015-01" db="EMBL/GenBank/DDBJ databases">
        <title>Evolutionary Origins and Diversification of the Mycorrhizal Mutualists.</title>
        <authorList>
            <consortium name="DOE Joint Genome Institute"/>
            <consortium name="Mycorrhizal Genomics Consortium"/>
            <person name="Kohler A."/>
            <person name="Kuo A."/>
            <person name="Nagy L.G."/>
            <person name="Floudas D."/>
            <person name="Copeland A."/>
            <person name="Barry K.W."/>
            <person name="Cichocki N."/>
            <person name="Veneault-Fourrey C."/>
            <person name="LaButti K."/>
            <person name="Lindquist E.A."/>
            <person name="Lipzen A."/>
            <person name="Lundell T."/>
            <person name="Morin E."/>
            <person name="Murat C."/>
            <person name="Riley R."/>
            <person name="Ohm R."/>
            <person name="Sun H."/>
            <person name="Tunlid A."/>
            <person name="Henrissat B."/>
            <person name="Grigoriev I.V."/>
            <person name="Hibbett D.S."/>
            <person name="Martin F."/>
        </authorList>
    </citation>
    <scope>NUCLEOTIDE SEQUENCE [LARGE SCALE GENOMIC DNA]</scope>
    <source>
        <strain evidence="2">441</strain>
    </source>
</reference>
<gene>
    <name evidence="1" type="ORF">PISMIDRAFT_616151</name>
</gene>
<dbReference type="Proteomes" id="UP000054018">
    <property type="component" value="Unassembled WGS sequence"/>
</dbReference>
<keyword evidence="2" id="KW-1185">Reference proteome</keyword>
<protein>
    <submittedName>
        <fullName evidence="1">Uncharacterized protein</fullName>
    </submittedName>
</protein>
<dbReference type="HOGENOM" id="CLU_059972_2_0_1"/>
<evidence type="ECO:0000313" key="1">
    <source>
        <dbReference type="EMBL" id="KIK19976.1"/>
    </source>
</evidence>
<dbReference type="AlphaFoldDB" id="A0A0C9YTG4"/>
<organism evidence="1 2">
    <name type="scientific">Pisolithus microcarpus 441</name>
    <dbReference type="NCBI Taxonomy" id="765257"/>
    <lineage>
        <taxon>Eukaryota</taxon>
        <taxon>Fungi</taxon>
        <taxon>Dikarya</taxon>
        <taxon>Basidiomycota</taxon>
        <taxon>Agaricomycotina</taxon>
        <taxon>Agaricomycetes</taxon>
        <taxon>Agaricomycetidae</taxon>
        <taxon>Boletales</taxon>
        <taxon>Sclerodermatineae</taxon>
        <taxon>Pisolithaceae</taxon>
        <taxon>Pisolithus</taxon>
    </lineage>
</organism>
<evidence type="ECO:0000313" key="2">
    <source>
        <dbReference type="Proteomes" id="UP000054018"/>
    </source>
</evidence>
<name>A0A0C9YTG4_9AGAM</name>
<reference evidence="1 2" key="1">
    <citation type="submission" date="2014-04" db="EMBL/GenBank/DDBJ databases">
        <authorList>
            <consortium name="DOE Joint Genome Institute"/>
            <person name="Kuo A."/>
            <person name="Kohler A."/>
            <person name="Costa M.D."/>
            <person name="Nagy L.G."/>
            <person name="Floudas D."/>
            <person name="Copeland A."/>
            <person name="Barry K.W."/>
            <person name="Cichocki N."/>
            <person name="Veneault-Fourrey C."/>
            <person name="LaButti K."/>
            <person name="Lindquist E.A."/>
            <person name="Lipzen A."/>
            <person name="Lundell T."/>
            <person name="Morin E."/>
            <person name="Murat C."/>
            <person name="Sun H."/>
            <person name="Tunlid A."/>
            <person name="Henrissat B."/>
            <person name="Grigoriev I.V."/>
            <person name="Hibbett D.S."/>
            <person name="Martin F."/>
            <person name="Nordberg H.P."/>
            <person name="Cantor M.N."/>
            <person name="Hua S.X."/>
        </authorList>
    </citation>
    <scope>NUCLEOTIDE SEQUENCE [LARGE SCALE GENOMIC DNA]</scope>
    <source>
        <strain evidence="1 2">441</strain>
    </source>
</reference>